<evidence type="ECO:0000313" key="4">
    <source>
        <dbReference type="EMBL" id="UOQ61253.1"/>
    </source>
</evidence>
<evidence type="ECO:0000313" key="5">
    <source>
        <dbReference type="Proteomes" id="UP000831775"/>
    </source>
</evidence>
<dbReference type="PROSITE" id="PS51347">
    <property type="entry name" value="PHOSPHOTRIESTERASE_2"/>
    <property type="match status" value="1"/>
</dbReference>
<reference evidence="4 5" key="1">
    <citation type="submission" date="2022-04" db="EMBL/GenBank/DDBJ databases">
        <title>Leucobacter sp. isolated from rhizosphere of onion.</title>
        <authorList>
            <person name="Won M."/>
            <person name="Lee C.-M."/>
            <person name="Woen H.-Y."/>
            <person name="Kwon S.-W."/>
        </authorList>
    </citation>
    <scope>NUCLEOTIDE SEQUENCE [LARGE SCALE GENOMIC DNA]</scope>
    <source>
        <strain evidence="4 5">H25R-14</strain>
    </source>
</reference>
<evidence type="ECO:0000256" key="2">
    <source>
        <dbReference type="ARBA" id="ARBA00022801"/>
    </source>
</evidence>
<dbReference type="PANTHER" id="PTHR10819:SF3">
    <property type="entry name" value="PHOSPHOTRIESTERASE-RELATED PROTEIN"/>
    <property type="match status" value="1"/>
</dbReference>
<dbReference type="SUPFAM" id="SSF51556">
    <property type="entry name" value="Metallo-dependent hydrolases"/>
    <property type="match status" value="1"/>
</dbReference>
<dbReference type="PANTHER" id="PTHR10819">
    <property type="entry name" value="PHOSPHOTRIESTERASE-RELATED"/>
    <property type="match status" value="1"/>
</dbReference>
<proteinExistence type="inferred from homology"/>
<dbReference type="Proteomes" id="UP000831775">
    <property type="component" value="Chromosome"/>
</dbReference>
<dbReference type="RefSeq" id="WP_244687557.1">
    <property type="nucleotide sequence ID" value="NZ_CP095043.1"/>
</dbReference>
<keyword evidence="1" id="KW-0479">Metal-binding</keyword>
<keyword evidence="2" id="KW-0378">Hydrolase</keyword>
<organism evidence="4 5">
    <name type="scientific">Leucobacter rhizosphaerae</name>
    <dbReference type="NCBI Taxonomy" id="2932245"/>
    <lineage>
        <taxon>Bacteria</taxon>
        <taxon>Bacillati</taxon>
        <taxon>Actinomycetota</taxon>
        <taxon>Actinomycetes</taxon>
        <taxon>Micrococcales</taxon>
        <taxon>Microbacteriaceae</taxon>
        <taxon>Leucobacter</taxon>
    </lineage>
</organism>
<comment type="similarity">
    <text evidence="3">Belongs to the metallo-dependent hydrolases superfamily. Phosphotriesterase family.</text>
</comment>
<comment type="caution">
    <text evidence="3">Lacks conserved residue(s) required for the propagation of feature annotation.</text>
</comment>
<dbReference type="InterPro" id="IPR001559">
    <property type="entry name" value="Phosphotriesterase"/>
</dbReference>
<name>A0ABY4FYB3_9MICO</name>
<accession>A0ABY4FYB3</accession>
<protein>
    <submittedName>
        <fullName evidence="4">Uncharacterized protein</fullName>
    </submittedName>
</protein>
<evidence type="ECO:0000256" key="3">
    <source>
        <dbReference type="PROSITE-ProRule" id="PRU00679"/>
    </source>
</evidence>
<gene>
    <name evidence="4" type="ORF">MUN76_04595</name>
</gene>
<dbReference type="Gene3D" id="3.20.20.140">
    <property type="entry name" value="Metal-dependent hydrolases"/>
    <property type="match status" value="1"/>
</dbReference>
<dbReference type="EMBL" id="CP095043">
    <property type="protein sequence ID" value="UOQ61253.1"/>
    <property type="molecule type" value="Genomic_DNA"/>
</dbReference>
<dbReference type="InterPro" id="IPR032466">
    <property type="entry name" value="Metal_Hydrolase"/>
</dbReference>
<evidence type="ECO:0000256" key="1">
    <source>
        <dbReference type="ARBA" id="ARBA00022723"/>
    </source>
</evidence>
<keyword evidence="5" id="KW-1185">Reference proteome</keyword>
<sequence length="331" mass="34537">MLHTVTGAVAGETLDVLLAAETVLRAPGPIPRNRGGAATDAAFERAPVSMARLGRLQMGALNRDDRTLVASDAEPGLRRLSDVGRAGVVALAEWAVPAEPEARTAALVGLSRASGVAIVRGTVGLEGFTETVPDADTLHTRILTELRHSDAPAGVVGRVGPLDPDDAAARDRLAGAASAARAGGVALVLAAAPTLADTDRLLAVVDSAGLRRERVILTRVARFPIDALLERGTAVCFDDLGRIPTVRTRVSDHEVALAILRGAELGAGNRLLVSAGIRVKHRLTAWGGNGWEFISEQFLPHLRRLGASERLLHGVAVGNAARMLGRAEPCT</sequence>